<evidence type="ECO:0000256" key="1">
    <source>
        <dbReference type="SAM" id="Phobius"/>
    </source>
</evidence>
<keyword evidence="1" id="KW-0812">Transmembrane</keyword>
<evidence type="ECO:0000313" key="3">
    <source>
        <dbReference type="Proteomes" id="UP000233551"/>
    </source>
</evidence>
<dbReference type="EMBL" id="PGOL01002971">
    <property type="protein sequence ID" value="PKI43830.1"/>
    <property type="molecule type" value="Genomic_DNA"/>
</dbReference>
<keyword evidence="3" id="KW-1185">Reference proteome</keyword>
<sequence length="92" mass="10270">MAHLICSSMSTLVDTLMANMAFSALIFHFLSAASYVGDVVSLLSMICPKHNYAQGLRSSLEFLLRGVELDELLHEEVEMEKKERSYASAKIE</sequence>
<keyword evidence="1" id="KW-1133">Transmembrane helix</keyword>
<accession>A0A2I0IJF1</accession>
<protein>
    <submittedName>
        <fullName evidence="2">Uncharacterized protein</fullName>
    </submittedName>
</protein>
<proteinExistence type="predicted"/>
<name>A0A2I0IJF1_PUNGR</name>
<reference evidence="2 3" key="1">
    <citation type="submission" date="2017-11" db="EMBL/GenBank/DDBJ databases">
        <title>De-novo sequencing of pomegranate (Punica granatum L.) genome.</title>
        <authorList>
            <person name="Akparov Z."/>
            <person name="Amiraslanov A."/>
            <person name="Hajiyeva S."/>
            <person name="Abbasov M."/>
            <person name="Kaur K."/>
            <person name="Hamwieh A."/>
            <person name="Solovyev V."/>
            <person name="Salamov A."/>
            <person name="Braich B."/>
            <person name="Kosarev P."/>
            <person name="Mahmoud A."/>
            <person name="Hajiyev E."/>
            <person name="Babayeva S."/>
            <person name="Izzatullayeva V."/>
            <person name="Mammadov A."/>
            <person name="Mammadov A."/>
            <person name="Sharifova S."/>
            <person name="Ojaghi J."/>
            <person name="Eynullazada K."/>
            <person name="Bayramov B."/>
            <person name="Abdulazimova A."/>
            <person name="Shahmuradov I."/>
        </authorList>
    </citation>
    <scope>NUCLEOTIDE SEQUENCE [LARGE SCALE GENOMIC DNA]</scope>
    <source>
        <strain evidence="3">cv. AG2017</strain>
        <tissue evidence="2">Leaf</tissue>
    </source>
</reference>
<comment type="caution">
    <text evidence="2">The sequence shown here is derived from an EMBL/GenBank/DDBJ whole genome shotgun (WGS) entry which is preliminary data.</text>
</comment>
<organism evidence="2 3">
    <name type="scientific">Punica granatum</name>
    <name type="common">Pomegranate</name>
    <dbReference type="NCBI Taxonomy" id="22663"/>
    <lineage>
        <taxon>Eukaryota</taxon>
        <taxon>Viridiplantae</taxon>
        <taxon>Streptophyta</taxon>
        <taxon>Embryophyta</taxon>
        <taxon>Tracheophyta</taxon>
        <taxon>Spermatophyta</taxon>
        <taxon>Magnoliopsida</taxon>
        <taxon>eudicotyledons</taxon>
        <taxon>Gunneridae</taxon>
        <taxon>Pentapetalae</taxon>
        <taxon>rosids</taxon>
        <taxon>malvids</taxon>
        <taxon>Myrtales</taxon>
        <taxon>Lythraceae</taxon>
        <taxon>Punica</taxon>
    </lineage>
</organism>
<keyword evidence="1" id="KW-0472">Membrane</keyword>
<feature type="transmembrane region" description="Helical" evidence="1">
    <location>
        <begin position="20"/>
        <end position="47"/>
    </location>
</feature>
<dbReference type="Proteomes" id="UP000233551">
    <property type="component" value="Unassembled WGS sequence"/>
</dbReference>
<dbReference type="AlphaFoldDB" id="A0A2I0IJF1"/>
<evidence type="ECO:0000313" key="2">
    <source>
        <dbReference type="EMBL" id="PKI43830.1"/>
    </source>
</evidence>
<gene>
    <name evidence="2" type="ORF">CRG98_035781</name>
</gene>